<dbReference type="InterPro" id="IPR017587">
    <property type="entry name" value="YqeC"/>
</dbReference>
<dbReference type="EMBL" id="DXEU01000126">
    <property type="protein sequence ID" value="HIX52559.1"/>
    <property type="molecule type" value="Genomic_DNA"/>
</dbReference>
<comment type="caution">
    <text evidence="1">The sequence shown here is derived from an EMBL/GenBank/DDBJ whole genome shotgun (WGS) entry which is preliminary data.</text>
</comment>
<evidence type="ECO:0000313" key="1">
    <source>
        <dbReference type="EMBL" id="HIX52559.1"/>
    </source>
</evidence>
<dbReference type="Proteomes" id="UP000886780">
    <property type="component" value="Unassembled WGS sequence"/>
</dbReference>
<name>A0A9D1W4P6_9FIRM</name>
<evidence type="ECO:0000313" key="2">
    <source>
        <dbReference type="Proteomes" id="UP000886780"/>
    </source>
</evidence>
<gene>
    <name evidence="1" type="primary">yqeC</name>
    <name evidence="1" type="ORF">IAA28_07120</name>
</gene>
<reference evidence="1" key="1">
    <citation type="journal article" date="2021" name="PeerJ">
        <title>Extensive microbial diversity within the chicken gut microbiome revealed by metagenomics and culture.</title>
        <authorList>
            <person name="Gilroy R."/>
            <person name="Ravi A."/>
            <person name="Getino M."/>
            <person name="Pursley I."/>
            <person name="Horton D.L."/>
            <person name="Alikhan N.F."/>
            <person name="Baker D."/>
            <person name="Gharbi K."/>
            <person name="Hall N."/>
            <person name="Watson M."/>
            <person name="Adriaenssens E.M."/>
            <person name="Foster-Nyarko E."/>
            <person name="Jarju S."/>
            <person name="Secka A."/>
            <person name="Antonio M."/>
            <person name="Oren A."/>
            <person name="Chaudhuri R.R."/>
            <person name="La Ragione R."/>
            <person name="Hildebrand F."/>
            <person name="Pallen M.J."/>
        </authorList>
    </citation>
    <scope>NUCLEOTIDE SEQUENCE</scope>
    <source>
        <strain evidence="1">ChiGjej4B4-12881</strain>
    </source>
</reference>
<protein>
    <submittedName>
        <fullName evidence="1">Selenium-dependent hydroxylase accessory protein YqeC</fullName>
    </submittedName>
</protein>
<sequence>MNCDRNCGMDGGLLSALGLAEEVRRRRAPDPLVIALAGGGGKTTSMEVLAREAAGWGRRVLVTTSTHIGLPETGRILVWRPKTERLEIWEPGEAADGAAKRGPEEADVPWDLILTGGSLEEKAGVRKLTALPEAIFRRECARADLVLIEADGAKRLPAKLPAAHEPVISEQAEAVIGCMGLSALGRPAGEVLFRREQWGISQGTPVTEELAAEILASEAGTRKGVGRRLYRVILNQCDTERELDSARQIGRRLAAEDIHGAAVCFGRPVWVF</sequence>
<accession>A0A9D1W4P6</accession>
<dbReference type="Pfam" id="PF19842">
    <property type="entry name" value="YqeC"/>
    <property type="match status" value="1"/>
</dbReference>
<dbReference type="AlphaFoldDB" id="A0A9D1W4P6"/>
<proteinExistence type="predicted"/>
<dbReference type="NCBIfam" id="TIGR03172">
    <property type="entry name" value="selenium cofactor biosynthesis protein YqeC"/>
    <property type="match status" value="1"/>
</dbReference>
<organism evidence="1 2">
    <name type="scientific">Candidatus Lachnoclostridium stercoripullorum</name>
    <dbReference type="NCBI Taxonomy" id="2838635"/>
    <lineage>
        <taxon>Bacteria</taxon>
        <taxon>Bacillati</taxon>
        <taxon>Bacillota</taxon>
        <taxon>Clostridia</taxon>
        <taxon>Lachnospirales</taxon>
        <taxon>Lachnospiraceae</taxon>
    </lineage>
</organism>
<reference evidence="1" key="2">
    <citation type="submission" date="2021-04" db="EMBL/GenBank/DDBJ databases">
        <authorList>
            <person name="Gilroy R."/>
        </authorList>
    </citation>
    <scope>NUCLEOTIDE SEQUENCE</scope>
    <source>
        <strain evidence="1">ChiGjej4B4-12881</strain>
    </source>
</reference>